<feature type="region of interest" description="Disordered" evidence="1">
    <location>
        <begin position="79"/>
        <end position="163"/>
    </location>
</feature>
<organism evidence="4">
    <name type="scientific">Melampsora larici-populina (strain 98AG31 / pathotype 3-4-7)</name>
    <name type="common">Poplar leaf rust fungus</name>
    <dbReference type="NCBI Taxonomy" id="747676"/>
    <lineage>
        <taxon>Eukaryota</taxon>
        <taxon>Fungi</taxon>
        <taxon>Dikarya</taxon>
        <taxon>Basidiomycota</taxon>
        <taxon>Pucciniomycotina</taxon>
        <taxon>Pucciniomycetes</taxon>
        <taxon>Pucciniales</taxon>
        <taxon>Melampsoraceae</taxon>
        <taxon>Melampsora</taxon>
    </lineage>
</organism>
<proteinExistence type="predicted"/>
<dbReference type="GeneID" id="18933929"/>
<name>F4RJD7_MELLP</name>
<dbReference type="InParanoid" id="F4RJD7"/>
<dbReference type="Proteomes" id="UP000001072">
    <property type="component" value="Unassembled WGS sequence"/>
</dbReference>
<evidence type="ECO:0000313" key="4">
    <source>
        <dbReference type="Proteomes" id="UP000001072"/>
    </source>
</evidence>
<keyword evidence="2" id="KW-0472">Membrane</keyword>
<accession>F4RJD7</accession>
<evidence type="ECO:0000256" key="1">
    <source>
        <dbReference type="SAM" id="MobiDB-lite"/>
    </source>
</evidence>
<dbReference type="KEGG" id="mlr:MELLADRAFT_85675"/>
<keyword evidence="2" id="KW-1133">Transmembrane helix</keyword>
<keyword evidence="4" id="KW-1185">Reference proteome</keyword>
<sequence>MSSTSSNQFNYFQIELPWPISYVPGICRVLALIYILPPILLFTFDVGSYLLFKIFLKPFGNYPMHVYFKQSPREWFERTTSSSKEPASTTTSNSSSPKLSSKNLISPNQGIRKRSSKVSNKSSSSSTKEDRDQLHVEGVGFEGPMLDFKSPTASDYDDDDDSNENSSMLNISYRYFYYMIFIRTRYFPIDKEDINLKVQFFKKKIINS</sequence>
<feature type="transmembrane region" description="Helical" evidence="2">
    <location>
        <begin position="31"/>
        <end position="52"/>
    </location>
</feature>
<dbReference type="RefSeq" id="XP_007409204.1">
    <property type="nucleotide sequence ID" value="XM_007409142.1"/>
</dbReference>
<gene>
    <name evidence="3" type="ORF">MELLADRAFT_85675</name>
</gene>
<dbReference type="VEuPathDB" id="FungiDB:MELLADRAFT_85675"/>
<protein>
    <submittedName>
        <fullName evidence="3">Uncharacterized protein</fullName>
    </submittedName>
</protein>
<dbReference type="HOGENOM" id="CLU_1321147_0_0_1"/>
<evidence type="ECO:0000256" key="2">
    <source>
        <dbReference type="SAM" id="Phobius"/>
    </source>
</evidence>
<dbReference type="OrthoDB" id="2506093at2759"/>
<dbReference type="AlphaFoldDB" id="F4RJD7"/>
<feature type="compositionally biased region" description="Low complexity" evidence="1">
    <location>
        <begin position="88"/>
        <end position="107"/>
    </location>
</feature>
<keyword evidence="2" id="KW-0812">Transmembrane</keyword>
<evidence type="ECO:0000313" key="3">
    <source>
        <dbReference type="EMBL" id="EGG07297.1"/>
    </source>
</evidence>
<dbReference type="EMBL" id="GL883104">
    <property type="protein sequence ID" value="EGG07297.1"/>
    <property type="molecule type" value="Genomic_DNA"/>
</dbReference>
<feature type="compositionally biased region" description="Low complexity" evidence="1">
    <location>
        <begin position="117"/>
        <end position="126"/>
    </location>
</feature>
<reference evidence="4" key="1">
    <citation type="journal article" date="2011" name="Proc. Natl. Acad. Sci. U.S.A.">
        <title>Obligate biotrophy features unraveled by the genomic analysis of rust fungi.</title>
        <authorList>
            <person name="Duplessis S."/>
            <person name="Cuomo C.A."/>
            <person name="Lin Y.-C."/>
            <person name="Aerts A."/>
            <person name="Tisserant E."/>
            <person name="Veneault-Fourrey C."/>
            <person name="Joly D.L."/>
            <person name="Hacquard S."/>
            <person name="Amselem J."/>
            <person name="Cantarel B.L."/>
            <person name="Chiu R."/>
            <person name="Coutinho P.M."/>
            <person name="Feau N."/>
            <person name="Field M."/>
            <person name="Frey P."/>
            <person name="Gelhaye E."/>
            <person name="Goldberg J."/>
            <person name="Grabherr M.G."/>
            <person name="Kodira C.D."/>
            <person name="Kohler A."/>
            <person name="Kuees U."/>
            <person name="Lindquist E.A."/>
            <person name="Lucas S.M."/>
            <person name="Mago R."/>
            <person name="Mauceli E."/>
            <person name="Morin E."/>
            <person name="Murat C."/>
            <person name="Pangilinan J.L."/>
            <person name="Park R."/>
            <person name="Pearson M."/>
            <person name="Quesneville H."/>
            <person name="Rouhier N."/>
            <person name="Sakthikumar S."/>
            <person name="Salamov A.A."/>
            <person name="Schmutz J."/>
            <person name="Selles B."/>
            <person name="Shapiro H."/>
            <person name="Tanguay P."/>
            <person name="Tuskan G.A."/>
            <person name="Henrissat B."/>
            <person name="Van de Peer Y."/>
            <person name="Rouze P."/>
            <person name="Ellis J.G."/>
            <person name="Dodds P.N."/>
            <person name="Schein J.E."/>
            <person name="Zhong S."/>
            <person name="Hamelin R.C."/>
            <person name="Grigoriev I.V."/>
            <person name="Szabo L.J."/>
            <person name="Martin F."/>
        </authorList>
    </citation>
    <scope>NUCLEOTIDE SEQUENCE [LARGE SCALE GENOMIC DNA]</scope>
    <source>
        <strain evidence="4">98AG31 / pathotype 3-4-7</strain>
    </source>
</reference>